<dbReference type="EMBL" id="BGPR01006511">
    <property type="protein sequence ID" value="GBN19612.1"/>
    <property type="molecule type" value="Genomic_DNA"/>
</dbReference>
<accession>A0A4Y2LYT3</accession>
<dbReference type="CDD" id="cd00170">
    <property type="entry name" value="SEC14"/>
    <property type="match status" value="1"/>
</dbReference>
<protein>
    <submittedName>
        <fullName evidence="3">Retinal-binding protein</fullName>
    </submittedName>
</protein>
<evidence type="ECO:0000313" key="4">
    <source>
        <dbReference type="Proteomes" id="UP000499080"/>
    </source>
</evidence>
<dbReference type="InterPro" id="IPR051064">
    <property type="entry name" value="SEC14/CRAL-TRIO_domain"/>
</dbReference>
<organism evidence="3 4">
    <name type="scientific">Araneus ventricosus</name>
    <name type="common">Orbweaver spider</name>
    <name type="synonym">Epeira ventricosa</name>
    <dbReference type="NCBI Taxonomy" id="182803"/>
    <lineage>
        <taxon>Eukaryota</taxon>
        <taxon>Metazoa</taxon>
        <taxon>Ecdysozoa</taxon>
        <taxon>Arthropoda</taxon>
        <taxon>Chelicerata</taxon>
        <taxon>Arachnida</taxon>
        <taxon>Araneae</taxon>
        <taxon>Araneomorphae</taxon>
        <taxon>Entelegynae</taxon>
        <taxon>Araneoidea</taxon>
        <taxon>Araneidae</taxon>
        <taxon>Araneus</taxon>
    </lineage>
</organism>
<evidence type="ECO:0000259" key="1">
    <source>
        <dbReference type="PROSITE" id="PS50191"/>
    </source>
</evidence>
<comment type="caution">
    <text evidence="3">The sequence shown here is derived from an EMBL/GenBank/DDBJ whole genome shotgun (WGS) entry which is preliminary data.</text>
</comment>
<evidence type="ECO:0000313" key="3">
    <source>
        <dbReference type="EMBL" id="GBN19612.1"/>
    </source>
</evidence>
<dbReference type="PANTHER" id="PTHR23324">
    <property type="entry name" value="SEC14 RELATED PROTEIN"/>
    <property type="match status" value="1"/>
</dbReference>
<dbReference type="PROSITE" id="PS50191">
    <property type="entry name" value="CRAL_TRIO"/>
    <property type="match status" value="1"/>
</dbReference>
<name>A0A4Y2LYT3_ARAVE</name>
<gene>
    <name evidence="3" type="primary">RALB_6</name>
    <name evidence="3" type="ORF">AVEN_209226_1</name>
</gene>
<evidence type="ECO:0000259" key="2">
    <source>
        <dbReference type="PROSITE" id="PS50866"/>
    </source>
</evidence>
<dbReference type="SUPFAM" id="SSF52087">
    <property type="entry name" value="CRAL/TRIO domain"/>
    <property type="match status" value="1"/>
</dbReference>
<dbReference type="InterPro" id="IPR001251">
    <property type="entry name" value="CRAL-TRIO_dom"/>
</dbReference>
<dbReference type="PROSITE" id="PS50866">
    <property type="entry name" value="GOLD"/>
    <property type="match status" value="1"/>
</dbReference>
<dbReference type="AlphaFoldDB" id="A0A4Y2LYT3"/>
<feature type="domain" description="GOLD" evidence="2">
    <location>
        <begin position="184"/>
        <end position="289"/>
    </location>
</feature>
<dbReference type="Proteomes" id="UP000499080">
    <property type="component" value="Unassembled WGS sequence"/>
</dbReference>
<dbReference type="Gene3D" id="3.40.525.10">
    <property type="entry name" value="CRAL-TRIO lipid binding domain"/>
    <property type="match status" value="1"/>
</dbReference>
<dbReference type="SUPFAM" id="SSF101576">
    <property type="entry name" value="Supernatant protein factor (SPF), C-terminal domain"/>
    <property type="match status" value="1"/>
</dbReference>
<proteinExistence type="predicted"/>
<dbReference type="Gene3D" id="2.60.120.680">
    <property type="entry name" value="GOLD domain"/>
    <property type="match status" value="1"/>
</dbReference>
<dbReference type="InterPro" id="IPR009038">
    <property type="entry name" value="GOLD_dom"/>
</dbReference>
<dbReference type="Pfam" id="PF00650">
    <property type="entry name" value="CRAL_TRIO"/>
    <property type="match status" value="1"/>
</dbReference>
<dbReference type="GO" id="GO:0005737">
    <property type="term" value="C:cytoplasm"/>
    <property type="evidence" value="ECO:0007669"/>
    <property type="project" value="TreeGrafter"/>
</dbReference>
<keyword evidence="4" id="KW-1185">Reference proteome</keyword>
<dbReference type="InterPro" id="IPR036865">
    <property type="entry name" value="CRAL-TRIO_dom_sf"/>
</dbReference>
<sequence>MGFQVLNLIPLKIRRVWGLLHIISYAVVKRPSVGLVRKFGEGVPAQLPSSSSHRVYDLGDITYAKAVHMKALQYLLYGVKMLIDNYPECAKSITILNAPFYFAWSFAVIKPILPFSVTQKMRIYGKDGWKESLLKDIDANDLPAYLGGKKTDPDGNPNCDTFIQHGEIVPKSYYRQNGGKRLVLEPYAEKLSVMPFSKEEITFEVKEANSSIGWEFEIKKGDIDFSLIFREEIPEDLEPVELIPKQRIDTSFEYEKGCFKCEKIGNYTMVFDNSYSWLHSKEVRYRAGIRNPKNNELFESARH</sequence>
<dbReference type="PANTHER" id="PTHR23324:SF83">
    <property type="entry name" value="SEC14-LIKE PROTEIN 2"/>
    <property type="match status" value="1"/>
</dbReference>
<dbReference type="OrthoDB" id="1434354at2759"/>
<reference evidence="3 4" key="1">
    <citation type="journal article" date="2019" name="Sci. Rep.">
        <title>Orb-weaving spider Araneus ventricosus genome elucidates the spidroin gene catalogue.</title>
        <authorList>
            <person name="Kono N."/>
            <person name="Nakamura H."/>
            <person name="Ohtoshi R."/>
            <person name="Moran D.A.P."/>
            <person name="Shinohara A."/>
            <person name="Yoshida Y."/>
            <person name="Fujiwara M."/>
            <person name="Mori M."/>
            <person name="Tomita M."/>
            <person name="Arakawa K."/>
        </authorList>
    </citation>
    <scope>NUCLEOTIDE SEQUENCE [LARGE SCALE GENOMIC DNA]</scope>
</reference>
<feature type="domain" description="CRAL-TRIO" evidence="1">
    <location>
        <begin position="1"/>
        <end position="154"/>
    </location>
</feature>
<dbReference type="InterPro" id="IPR036598">
    <property type="entry name" value="GOLD_dom_sf"/>
</dbReference>